<protein>
    <submittedName>
        <fullName evidence="2">Uncharacterized protein</fullName>
    </submittedName>
</protein>
<comment type="caution">
    <text evidence="2">The sequence shown here is derived from an EMBL/GenBank/DDBJ whole genome shotgun (WGS) entry which is preliminary data.</text>
</comment>
<sequence>MAWLRVSIRRSLWPFAWLESLLGVVDVVVSSMVVSVLGPTKVMRDGTCRG</sequence>
<evidence type="ECO:0000313" key="2">
    <source>
        <dbReference type="EMBL" id="KAG7538552.1"/>
    </source>
</evidence>
<keyword evidence="3" id="KW-1185">Reference proteome</keyword>
<evidence type="ECO:0000313" key="3">
    <source>
        <dbReference type="Proteomes" id="UP000694251"/>
    </source>
</evidence>
<keyword evidence="1" id="KW-1133">Transmembrane helix</keyword>
<dbReference type="EMBL" id="JAEFBJ010000013">
    <property type="protein sequence ID" value="KAG7538552.1"/>
    <property type="molecule type" value="Genomic_DNA"/>
</dbReference>
<organism evidence="2 3">
    <name type="scientific">Arabidopsis suecica</name>
    <name type="common">Swedish thale-cress</name>
    <name type="synonym">Cardaminopsis suecica</name>
    <dbReference type="NCBI Taxonomy" id="45249"/>
    <lineage>
        <taxon>Eukaryota</taxon>
        <taxon>Viridiplantae</taxon>
        <taxon>Streptophyta</taxon>
        <taxon>Embryophyta</taxon>
        <taxon>Tracheophyta</taxon>
        <taxon>Spermatophyta</taxon>
        <taxon>Magnoliopsida</taxon>
        <taxon>eudicotyledons</taxon>
        <taxon>Gunneridae</taxon>
        <taxon>Pentapetalae</taxon>
        <taxon>rosids</taxon>
        <taxon>malvids</taxon>
        <taxon>Brassicales</taxon>
        <taxon>Brassicaceae</taxon>
        <taxon>Camelineae</taxon>
        <taxon>Arabidopsis</taxon>
    </lineage>
</organism>
<feature type="transmembrane region" description="Helical" evidence="1">
    <location>
        <begin position="12"/>
        <end position="37"/>
    </location>
</feature>
<gene>
    <name evidence="2" type="ORF">ISN44_As13g023030</name>
</gene>
<proteinExistence type="predicted"/>
<evidence type="ECO:0000256" key="1">
    <source>
        <dbReference type="SAM" id="Phobius"/>
    </source>
</evidence>
<name>A0A8T1Y0B6_ARASU</name>
<dbReference type="Proteomes" id="UP000694251">
    <property type="component" value="Chromosome 13"/>
</dbReference>
<reference evidence="2 3" key="1">
    <citation type="submission" date="2020-12" db="EMBL/GenBank/DDBJ databases">
        <title>Concerted genomic and epigenomic changes stabilize Arabidopsis allopolyploids.</title>
        <authorList>
            <person name="Chen Z."/>
        </authorList>
    </citation>
    <scope>NUCLEOTIDE SEQUENCE [LARGE SCALE GENOMIC DNA]</scope>
    <source>
        <strain evidence="2">As9502</strain>
        <tissue evidence="2">Leaf</tissue>
    </source>
</reference>
<keyword evidence="1" id="KW-0472">Membrane</keyword>
<keyword evidence="1" id="KW-0812">Transmembrane</keyword>
<accession>A0A8T1Y0B6</accession>
<dbReference type="AlphaFoldDB" id="A0A8T1Y0B6"/>